<gene>
    <name evidence="2" type="primary">LOC118479030</name>
</gene>
<accession>A0ABM1W488</accession>
<dbReference type="InterPro" id="IPR036412">
    <property type="entry name" value="HAD-like_sf"/>
</dbReference>
<dbReference type="InterPro" id="IPR023214">
    <property type="entry name" value="HAD_sf"/>
</dbReference>
<sequence length="189" mass="21274">MKLIILDKDGTITTPASGEKFVQHPQDQVLLPGVYSGLEWYKSKGRYLAIASNQGGVAAGHKTLEEAYQEMAYCRYLCNRLIDATYFCPDLEGNQMHITDQIAEGSRTCIDLNQEDKDSSEENKLSLLNTSYYRKPGPGMLKHAMQYYNASQDETLMIGDRPEDFAAAEMAGVTFLSADKWREELLQLN</sequence>
<dbReference type="PANTHER" id="PTHR42891">
    <property type="entry name" value="D-GLYCERO-BETA-D-MANNO-HEPTOSE-1,7-BISPHOSPHATE 7-PHOSPHATASE"/>
    <property type="match status" value="1"/>
</dbReference>
<dbReference type="RefSeq" id="XP_035829481.1">
    <property type="nucleotide sequence ID" value="XM_035973588.1"/>
</dbReference>
<dbReference type="PIRSF" id="PIRSF004682">
    <property type="entry name" value="GmhB"/>
    <property type="match status" value="1"/>
</dbReference>
<dbReference type="InterPro" id="IPR006549">
    <property type="entry name" value="HAD-SF_hydro_IIIA"/>
</dbReference>
<protein>
    <submittedName>
        <fullName evidence="2">D-glycero-beta-D-manno-heptose-1,7-bisphosphate 7-phosphatase-like</fullName>
    </submittedName>
</protein>
<dbReference type="Pfam" id="PF13242">
    <property type="entry name" value="Hydrolase_like"/>
    <property type="match status" value="1"/>
</dbReference>
<dbReference type="InterPro" id="IPR004446">
    <property type="entry name" value="Heptose_bisP_phosphatase"/>
</dbReference>
<evidence type="ECO:0000313" key="1">
    <source>
        <dbReference type="Proteomes" id="UP000694888"/>
    </source>
</evidence>
<proteinExistence type="predicted"/>
<dbReference type="NCBIfam" id="TIGR01662">
    <property type="entry name" value="HAD-SF-IIIA"/>
    <property type="match status" value="1"/>
</dbReference>
<reference evidence="2" key="1">
    <citation type="submission" date="2025-08" db="UniProtKB">
        <authorList>
            <consortium name="RefSeq"/>
        </authorList>
    </citation>
    <scope>IDENTIFICATION</scope>
</reference>
<dbReference type="Proteomes" id="UP000694888">
    <property type="component" value="Unplaced"/>
</dbReference>
<name>A0ABM1W488_APLCA</name>
<dbReference type="PANTHER" id="PTHR42891:SF1">
    <property type="entry name" value="D-GLYCERO-BETA-D-MANNO-HEPTOSE-1,7-BISPHOSPHATE 7-PHOSPHATASE"/>
    <property type="match status" value="1"/>
</dbReference>
<dbReference type="GeneID" id="118479030"/>
<organism evidence="1 2">
    <name type="scientific">Aplysia californica</name>
    <name type="common">California sea hare</name>
    <dbReference type="NCBI Taxonomy" id="6500"/>
    <lineage>
        <taxon>Eukaryota</taxon>
        <taxon>Metazoa</taxon>
        <taxon>Spiralia</taxon>
        <taxon>Lophotrochozoa</taxon>
        <taxon>Mollusca</taxon>
        <taxon>Gastropoda</taxon>
        <taxon>Heterobranchia</taxon>
        <taxon>Euthyneura</taxon>
        <taxon>Tectipleura</taxon>
        <taxon>Aplysiida</taxon>
        <taxon>Aplysioidea</taxon>
        <taxon>Aplysiidae</taxon>
        <taxon>Aplysia</taxon>
    </lineage>
</organism>
<dbReference type="SUPFAM" id="SSF56784">
    <property type="entry name" value="HAD-like"/>
    <property type="match status" value="1"/>
</dbReference>
<keyword evidence="1" id="KW-1185">Reference proteome</keyword>
<dbReference type="Gene3D" id="3.40.50.1000">
    <property type="entry name" value="HAD superfamily/HAD-like"/>
    <property type="match status" value="1"/>
</dbReference>
<evidence type="ECO:0000313" key="2">
    <source>
        <dbReference type="RefSeq" id="XP_035829481.1"/>
    </source>
</evidence>